<keyword evidence="6" id="KW-1185">Reference proteome</keyword>
<dbReference type="EMBL" id="JAKLWS010000007">
    <property type="protein sequence ID" value="MCG2588484.1"/>
    <property type="molecule type" value="Genomic_DNA"/>
</dbReference>
<feature type="domain" description="Inosine/uridine-preferring nucleoside hydrolase" evidence="4">
    <location>
        <begin position="41"/>
        <end position="294"/>
    </location>
</feature>
<feature type="signal peptide" evidence="3">
    <location>
        <begin position="1"/>
        <end position="21"/>
    </location>
</feature>
<dbReference type="RefSeq" id="WP_237853326.1">
    <property type="nucleotide sequence ID" value="NZ_JAKLWS010000007.1"/>
</dbReference>
<comment type="caution">
    <text evidence="5">The sequence shown here is derived from an EMBL/GenBank/DDBJ whole genome shotgun (WGS) entry which is preliminary data.</text>
</comment>
<dbReference type="InterPro" id="IPR001910">
    <property type="entry name" value="Inosine/uridine_hydrolase_dom"/>
</dbReference>
<reference evidence="5" key="2">
    <citation type="submission" date="2024-05" db="EMBL/GenBank/DDBJ databases">
        <title>Rhodohalobacter halophilus gen. nov., sp. nov., a moderately halophilic member of the family Balneolaceae.</title>
        <authorList>
            <person name="Xia J."/>
        </authorList>
    </citation>
    <scope>NUCLEOTIDE SEQUENCE</scope>
    <source>
        <strain evidence="5">WB101</strain>
    </source>
</reference>
<reference evidence="5" key="1">
    <citation type="submission" date="2022-01" db="EMBL/GenBank/DDBJ databases">
        <authorList>
            <person name="Wang Y."/>
        </authorList>
    </citation>
    <scope>NUCLEOTIDE SEQUENCE</scope>
    <source>
        <strain evidence="5">WB101</strain>
    </source>
</reference>
<evidence type="ECO:0000256" key="2">
    <source>
        <dbReference type="ARBA" id="ARBA00023295"/>
    </source>
</evidence>
<proteinExistence type="predicted"/>
<dbReference type="InterPro" id="IPR036452">
    <property type="entry name" value="Ribo_hydro-like"/>
</dbReference>
<dbReference type="InterPro" id="IPR023186">
    <property type="entry name" value="IUNH"/>
</dbReference>
<evidence type="ECO:0000256" key="3">
    <source>
        <dbReference type="SAM" id="SignalP"/>
    </source>
</evidence>
<evidence type="ECO:0000313" key="6">
    <source>
        <dbReference type="Proteomes" id="UP001165366"/>
    </source>
</evidence>
<dbReference type="PANTHER" id="PTHR12304:SF4">
    <property type="entry name" value="URIDINE NUCLEOSIDASE"/>
    <property type="match status" value="1"/>
</dbReference>
<keyword evidence="3" id="KW-0732">Signal</keyword>
<evidence type="ECO:0000256" key="1">
    <source>
        <dbReference type="ARBA" id="ARBA00022801"/>
    </source>
</evidence>
<keyword evidence="1 5" id="KW-0378">Hydrolase</keyword>
<dbReference type="SUPFAM" id="SSF53590">
    <property type="entry name" value="Nucleoside hydrolase"/>
    <property type="match status" value="1"/>
</dbReference>
<organism evidence="5 6">
    <name type="scientific">Rhodohalobacter sulfatireducens</name>
    <dbReference type="NCBI Taxonomy" id="2911366"/>
    <lineage>
        <taxon>Bacteria</taxon>
        <taxon>Pseudomonadati</taxon>
        <taxon>Balneolota</taxon>
        <taxon>Balneolia</taxon>
        <taxon>Balneolales</taxon>
        <taxon>Balneolaceae</taxon>
        <taxon>Rhodohalobacter</taxon>
    </lineage>
</organism>
<dbReference type="GO" id="GO:0016787">
    <property type="term" value="F:hydrolase activity"/>
    <property type="evidence" value="ECO:0007669"/>
    <property type="project" value="UniProtKB-KW"/>
</dbReference>
<evidence type="ECO:0000313" key="5">
    <source>
        <dbReference type="EMBL" id="MCG2588484.1"/>
    </source>
</evidence>
<dbReference type="Gene3D" id="3.90.245.10">
    <property type="entry name" value="Ribonucleoside hydrolase-like"/>
    <property type="match status" value="1"/>
</dbReference>
<gene>
    <name evidence="5" type="ORF">L6773_07915</name>
</gene>
<evidence type="ECO:0000259" key="4">
    <source>
        <dbReference type="Pfam" id="PF01156"/>
    </source>
</evidence>
<sequence>MKLYKNVLLVLITVAFISCNPADNENSQREIIDFEPVQEFILDADTGNELDDLYAIVRAVVDEEVTVTALTSAHFNNPQLVTDSLWHIYPTENINTVQISQDINENLLETLGRTEIPHPIGADRMVGYAWGYYEGAQVPESPAIDFIIERAREHSPSEKLNVVTVGAVTNVAAALLQDSSIAENIRLFALSMRYNEEFNAWDKNSFNARNDINGLDLILNNEDLEFYVIPGNVSRTLTFQRQETLEKLSRWDHPTVEILERRWDEVSAGDSWIMWDLALVEAMIHPEWATFEKVAAPPENGGREIIMISDIDEDQMREEFWRLMQQHFGEE</sequence>
<protein>
    <submittedName>
        <fullName evidence="5">Nucleoside hydrolase</fullName>
    </submittedName>
</protein>
<dbReference type="PANTHER" id="PTHR12304">
    <property type="entry name" value="INOSINE-URIDINE PREFERRING NUCLEOSIDE HYDROLASE"/>
    <property type="match status" value="1"/>
</dbReference>
<keyword evidence="2" id="KW-0326">Glycosidase</keyword>
<feature type="chain" id="PRO_5046860052" evidence="3">
    <location>
        <begin position="22"/>
        <end position="331"/>
    </location>
</feature>
<name>A0ABS9KC96_9BACT</name>
<dbReference type="Proteomes" id="UP001165366">
    <property type="component" value="Unassembled WGS sequence"/>
</dbReference>
<dbReference type="Pfam" id="PF01156">
    <property type="entry name" value="IU_nuc_hydro"/>
    <property type="match status" value="1"/>
</dbReference>
<dbReference type="PROSITE" id="PS51257">
    <property type="entry name" value="PROKAR_LIPOPROTEIN"/>
    <property type="match status" value="1"/>
</dbReference>
<accession>A0ABS9KC96</accession>